<dbReference type="EMBL" id="FXWG01000001">
    <property type="protein sequence ID" value="SMQ59964.1"/>
    <property type="molecule type" value="Genomic_DNA"/>
</dbReference>
<proteinExistence type="predicted"/>
<name>A0A1Y6EBM4_9SPHN</name>
<dbReference type="RefSeq" id="WP_143255933.1">
    <property type="nucleotide sequence ID" value="NZ_FXWG01000001.1"/>
</dbReference>
<keyword evidence="2" id="KW-1185">Reference proteome</keyword>
<dbReference type="AlphaFoldDB" id="A0A1Y6EBM4"/>
<gene>
    <name evidence="1" type="ORF">SAMN06297468_0353</name>
</gene>
<dbReference type="PROSITE" id="PS51257">
    <property type="entry name" value="PROKAR_LIPOPROTEIN"/>
    <property type="match status" value="1"/>
</dbReference>
<accession>A0A1Y6EBM4</accession>
<evidence type="ECO:0000313" key="1">
    <source>
        <dbReference type="EMBL" id="SMQ59964.1"/>
    </source>
</evidence>
<dbReference type="Proteomes" id="UP000194420">
    <property type="component" value="Unassembled WGS sequence"/>
</dbReference>
<reference evidence="2" key="1">
    <citation type="submission" date="2017-04" db="EMBL/GenBank/DDBJ databases">
        <authorList>
            <person name="Varghese N."/>
            <person name="Submissions S."/>
        </authorList>
    </citation>
    <scope>NUCLEOTIDE SEQUENCE [LARGE SCALE GENOMIC DNA]</scope>
</reference>
<evidence type="ECO:0000313" key="2">
    <source>
        <dbReference type="Proteomes" id="UP000194420"/>
    </source>
</evidence>
<organism evidence="1 2">
    <name type="scientific">Altererythrobacter xiamenensis</name>
    <dbReference type="NCBI Taxonomy" id="1316679"/>
    <lineage>
        <taxon>Bacteria</taxon>
        <taxon>Pseudomonadati</taxon>
        <taxon>Pseudomonadota</taxon>
        <taxon>Alphaproteobacteria</taxon>
        <taxon>Sphingomonadales</taxon>
        <taxon>Erythrobacteraceae</taxon>
        <taxon>Altererythrobacter</taxon>
    </lineage>
</organism>
<sequence>MTGSRTLDCAVLALMVAACDGEVREPVAATEPDPMVQQALNDRLMTDPDLAFTNEANAALTVSFDHSIPPIDAGPEALALVREEARIRMLEGGDVLDLPAGIKAARPASLAKEMTAKERAALLPAARGCAGSLANSAIWAARLPAFAEIVPRGAVVEGAGTDRAQCRLRVVTYRTPLPPEEALQFHFTLFDRAGLKPRHLALSETENALLGDRQGAQARIHARVIAGGLTEVDIVTLERS</sequence>
<evidence type="ECO:0008006" key="3">
    <source>
        <dbReference type="Google" id="ProtNLM"/>
    </source>
</evidence>
<dbReference type="OrthoDB" id="7405225at2"/>
<protein>
    <recommendedName>
        <fullName evidence="3">Lipoprotein</fullName>
    </recommendedName>
</protein>